<organism evidence="1 2">
    <name type="scientific">Merluccius polli</name>
    <name type="common">Benguela hake</name>
    <name type="synonym">Merluccius cadenati</name>
    <dbReference type="NCBI Taxonomy" id="89951"/>
    <lineage>
        <taxon>Eukaryota</taxon>
        <taxon>Metazoa</taxon>
        <taxon>Chordata</taxon>
        <taxon>Craniata</taxon>
        <taxon>Vertebrata</taxon>
        <taxon>Euteleostomi</taxon>
        <taxon>Actinopterygii</taxon>
        <taxon>Neopterygii</taxon>
        <taxon>Teleostei</taxon>
        <taxon>Neoteleostei</taxon>
        <taxon>Acanthomorphata</taxon>
        <taxon>Zeiogadaria</taxon>
        <taxon>Gadariae</taxon>
        <taxon>Gadiformes</taxon>
        <taxon>Gadoidei</taxon>
        <taxon>Merlucciidae</taxon>
        <taxon>Merluccius</taxon>
    </lineage>
</organism>
<dbReference type="GO" id="GO:0000149">
    <property type="term" value="F:SNARE binding"/>
    <property type="evidence" value="ECO:0007669"/>
    <property type="project" value="TreeGrafter"/>
</dbReference>
<dbReference type="Proteomes" id="UP001174136">
    <property type="component" value="Unassembled WGS sequence"/>
</dbReference>
<reference evidence="1" key="1">
    <citation type="journal article" date="2023" name="Front. Mar. Sci.">
        <title>A new Merluccius polli reference genome to investigate the effects of global change in West African waters.</title>
        <authorList>
            <person name="Mateo J.L."/>
            <person name="Blanco-Fernandez C."/>
            <person name="Garcia-Vazquez E."/>
            <person name="Machado-Schiaffino G."/>
        </authorList>
    </citation>
    <scope>NUCLEOTIDE SEQUENCE</scope>
    <source>
        <strain evidence="1">C29</strain>
        <tissue evidence="1">Fin</tissue>
    </source>
</reference>
<dbReference type="GO" id="GO:0000145">
    <property type="term" value="C:exocyst"/>
    <property type="evidence" value="ECO:0007669"/>
    <property type="project" value="InterPro"/>
</dbReference>
<keyword evidence="2" id="KW-1185">Reference proteome</keyword>
<gene>
    <name evidence="1" type="primary">Tnfaip2</name>
    <name evidence="1" type="ORF">N1851_017668</name>
</gene>
<proteinExistence type="predicted"/>
<dbReference type="PANTHER" id="PTHR21292:SF4">
    <property type="entry name" value="TUMOR NECROSIS FACTOR ALPHA-INDUCED PROTEIN 2"/>
    <property type="match status" value="1"/>
</dbReference>
<comment type="caution">
    <text evidence="1">The sequence shown here is derived from an EMBL/GenBank/DDBJ whole genome shotgun (WGS) entry which is preliminary data.</text>
</comment>
<sequence length="225" mass="25679">MLDQKLFAEASRLLISREDRLFSRGSGPQCLEEEHALHNDLDALLDRVWAIQSTFTSPSSTSSSSSSSFQEDLHLLQSAASVIQQQEAQDRCWKKQWKNEKHGGGRGARLPVWRPLECLQTHRKLLATMVESRLNRAPVDHGEASKLSSAAKRELCGVGRRLKEDLLVVARKVSRCYPEELGIPKLYANLYHQAFARRMTELARSRLGIDECIYLLLWVNDYYPK</sequence>
<evidence type="ECO:0000313" key="1">
    <source>
        <dbReference type="EMBL" id="KAK0144001.1"/>
    </source>
</evidence>
<accession>A0AA47NYW0</accession>
<evidence type="ECO:0000313" key="2">
    <source>
        <dbReference type="Proteomes" id="UP001174136"/>
    </source>
</evidence>
<protein>
    <submittedName>
        <fullName evidence="1">Tumor necrosis factor alpha-induced protein 2</fullName>
    </submittedName>
</protein>
<dbReference type="GO" id="GO:0051601">
    <property type="term" value="P:exocyst localization"/>
    <property type="evidence" value="ECO:0007669"/>
    <property type="project" value="TreeGrafter"/>
</dbReference>
<dbReference type="AlphaFoldDB" id="A0AA47NYW0"/>
<dbReference type="PANTHER" id="PTHR21292">
    <property type="entry name" value="EXOCYST COMPLEX COMPONENT SEC6-RELATED"/>
    <property type="match status" value="1"/>
</dbReference>
<dbReference type="Pfam" id="PF06046">
    <property type="entry name" value="Sec6"/>
    <property type="match status" value="1"/>
</dbReference>
<dbReference type="InterPro" id="IPR010326">
    <property type="entry name" value="EXOC3/Sec6"/>
</dbReference>
<dbReference type="GO" id="GO:0006887">
    <property type="term" value="P:exocytosis"/>
    <property type="evidence" value="ECO:0007669"/>
    <property type="project" value="InterPro"/>
</dbReference>
<dbReference type="EMBL" id="JAOPHQ010003174">
    <property type="protein sequence ID" value="KAK0144001.1"/>
    <property type="molecule type" value="Genomic_DNA"/>
</dbReference>
<name>A0AA47NYW0_MERPO</name>